<comment type="caution">
    <text evidence="1">The sequence shown here is derived from an EMBL/GenBank/DDBJ whole genome shotgun (WGS) entry which is preliminary data.</text>
</comment>
<keyword evidence="2" id="KW-1185">Reference proteome</keyword>
<name>A0A9X1KSA8_9FLAO</name>
<protein>
    <recommendedName>
        <fullName evidence="3">HNH endonuclease</fullName>
    </recommendedName>
</protein>
<dbReference type="AlphaFoldDB" id="A0A9X1KSA8"/>
<dbReference type="EMBL" id="JAINUY010000008">
    <property type="protein sequence ID" value="MBZ4037299.1"/>
    <property type="molecule type" value="Genomic_DNA"/>
</dbReference>
<evidence type="ECO:0000313" key="2">
    <source>
        <dbReference type="Proteomes" id="UP001139366"/>
    </source>
</evidence>
<accession>A0A9X1KSA8</accession>
<proteinExistence type="predicted"/>
<evidence type="ECO:0000313" key="1">
    <source>
        <dbReference type="EMBL" id="MBZ4037299.1"/>
    </source>
</evidence>
<evidence type="ECO:0008006" key="3">
    <source>
        <dbReference type="Google" id="ProtNLM"/>
    </source>
</evidence>
<gene>
    <name evidence="1" type="ORF">K6T82_21240</name>
</gene>
<dbReference type="Proteomes" id="UP001139366">
    <property type="component" value="Unassembled WGS sequence"/>
</dbReference>
<organism evidence="1 2">
    <name type="scientific">Flavobacterium potami</name>
    <dbReference type="NCBI Taxonomy" id="2872310"/>
    <lineage>
        <taxon>Bacteria</taxon>
        <taxon>Pseudomonadati</taxon>
        <taxon>Bacteroidota</taxon>
        <taxon>Flavobacteriia</taxon>
        <taxon>Flavobacteriales</taxon>
        <taxon>Flavobacteriaceae</taxon>
        <taxon>Flavobacterium</taxon>
    </lineage>
</organism>
<sequence>MNIGKCKLCLEENTELLNESHIIPDFFHDGLKNEKGRYSLILPDAYVKGRNQHLKNPFGAMYESDLLCKKCDNNIISGYETALRHILTQNRNTKYDFKYGDKNYRLYKDIDYTKFKLALLSILWRASIAKNKMFEQVNISPKHFENIRKMILNNDAKNVEDYPVLMYLFHENDEKLITNPRFLDEKPNQKAQFILNGYMLIFIIGTDSTFQTSLLVPNNSRELVLEIKEDNYLKNHMWNLIAITKEKLKKRS</sequence>
<reference evidence="1 2" key="1">
    <citation type="journal article" date="2023" name="Antonie Van Leeuwenhoek">
        <title>Flavobacterium potami sp. nov., a multi-metal resistance genes harbouring bacterium isolated from shallow river silt.</title>
        <authorList>
            <person name="Li S."/>
            <person name="Mao S."/>
            <person name="Mu W."/>
            <person name="Guo B."/>
            <person name="Li C."/>
            <person name="Zhu Q."/>
            <person name="Hou X."/>
            <person name="Zhao Y."/>
            <person name="Wei S."/>
            <person name="Liu H."/>
            <person name="Liu A."/>
        </authorList>
    </citation>
    <scope>NUCLEOTIDE SEQUENCE [LARGE SCALE GENOMIC DNA]</scope>
    <source>
        <strain evidence="1 2">17A</strain>
    </source>
</reference>
<dbReference type="RefSeq" id="WP_223710417.1">
    <property type="nucleotide sequence ID" value="NZ_JAINUY010000008.1"/>
</dbReference>